<proteinExistence type="predicted"/>
<dbReference type="Proteomes" id="UP000887116">
    <property type="component" value="Unassembled WGS sequence"/>
</dbReference>
<keyword evidence="2" id="KW-1185">Reference proteome</keyword>
<evidence type="ECO:0000313" key="1">
    <source>
        <dbReference type="EMBL" id="GFR13747.1"/>
    </source>
</evidence>
<protein>
    <submittedName>
        <fullName evidence="1">Uncharacterized protein</fullName>
    </submittedName>
</protein>
<accession>A0A8X6LMF3</accession>
<gene>
    <name evidence="1" type="ORF">TNCT_503621</name>
</gene>
<dbReference type="EMBL" id="BMAO01007112">
    <property type="protein sequence ID" value="GFR13747.1"/>
    <property type="molecule type" value="Genomic_DNA"/>
</dbReference>
<evidence type="ECO:0000313" key="2">
    <source>
        <dbReference type="Proteomes" id="UP000887116"/>
    </source>
</evidence>
<comment type="caution">
    <text evidence="1">The sequence shown here is derived from an EMBL/GenBank/DDBJ whole genome shotgun (WGS) entry which is preliminary data.</text>
</comment>
<organism evidence="1 2">
    <name type="scientific">Trichonephila clavata</name>
    <name type="common">Joro spider</name>
    <name type="synonym">Nephila clavata</name>
    <dbReference type="NCBI Taxonomy" id="2740835"/>
    <lineage>
        <taxon>Eukaryota</taxon>
        <taxon>Metazoa</taxon>
        <taxon>Ecdysozoa</taxon>
        <taxon>Arthropoda</taxon>
        <taxon>Chelicerata</taxon>
        <taxon>Arachnida</taxon>
        <taxon>Araneae</taxon>
        <taxon>Araneomorphae</taxon>
        <taxon>Entelegynae</taxon>
        <taxon>Araneoidea</taxon>
        <taxon>Nephilidae</taxon>
        <taxon>Trichonephila</taxon>
    </lineage>
</organism>
<sequence length="106" mass="11858">MREAPCLDTFPKTKQTPLEWGGSYNFSSVKHESHRLLVGAEFLNCASSGKIRSEILTLFSKILYLVMASGKLWEQYSAPHLTVRKTSQIGGGLHLSHHHSIKCSNM</sequence>
<name>A0A8X6LMF3_TRICU</name>
<reference evidence="1" key="1">
    <citation type="submission" date="2020-07" db="EMBL/GenBank/DDBJ databases">
        <title>Multicomponent nature underlies the extraordinary mechanical properties of spider dragline silk.</title>
        <authorList>
            <person name="Kono N."/>
            <person name="Nakamura H."/>
            <person name="Mori M."/>
            <person name="Yoshida Y."/>
            <person name="Ohtoshi R."/>
            <person name="Malay A.D."/>
            <person name="Moran D.A.P."/>
            <person name="Tomita M."/>
            <person name="Numata K."/>
            <person name="Arakawa K."/>
        </authorList>
    </citation>
    <scope>NUCLEOTIDE SEQUENCE</scope>
</reference>
<dbReference type="AlphaFoldDB" id="A0A8X6LMF3"/>